<name>A0ABP0K543_9DINO</name>
<dbReference type="InterPro" id="IPR001623">
    <property type="entry name" value="DnaJ_domain"/>
</dbReference>
<dbReference type="PANTHER" id="PTHR24074">
    <property type="entry name" value="CO-CHAPERONE PROTEIN DJLA"/>
    <property type="match status" value="1"/>
</dbReference>
<dbReference type="PRINTS" id="PR00625">
    <property type="entry name" value="JDOMAIN"/>
</dbReference>
<dbReference type="Gene3D" id="1.10.287.110">
    <property type="entry name" value="DnaJ domain"/>
    <property type="match status" value="1"/>
</dbReference>
<organism evidence="3 4">
    <name type="scientific">Durusdinium trenchii</name>
    <dbReference type="NCBI Taxonomy" id="1381693"/>
    <lineage>
        <taxon>Eukaryota</taxon>
        <taxon>Sar</taxon>
        <taxon>Alveolata</taxon>
        <taxon>Dinophyceae</taxon>
        <taxon>Suessiales</taxon>
        <taxon>Symbiodiniaceae</taxon>
        <taxon>Durusdinium</taxon>
    </lineage>
</organism>
<feature type="domain" description="J" evidence="2">
    <location>
        <begin position="131"/>
        <end position="199"/>
    </location>
</feature>
<evidence type="ECO:0000313" key="4">
    <source>
        <dbReference type="Proteomes" id="UP001642484"/>
    </source>
</evidence>
<dbReference type="PROSITE" id="PS50076">
    <property type="entry name" value="DNAJ_2"/>
    <property type="match status" value="1"/>
</dbReference>
<dbReference type="InterPro" id="IPR050817">
    <property type="entry name" value="DjlA_DnaK_co-chaperone"/>
</dbReference>
<dbReference type="Proteomes" id="UP001642484">
    <property type="component" value="Unassembled WGS sequence"/>
</dbReference>
<feature type="region of interest" description="Disordered" evidence="1">
    <location>
        <begin position="14"/>
        <end position="60"/>
    </location>
</feature>
<protein>
    <recommendedName>
        <fullName evidence="2">J domain-containing protein</fullName>
    </recommendedName>
</protein>
<evidence type="ECO:0000256" key="1">
    <source>
        <dbReference type="SAM" id="MobiDB-lite"/>
    </source>
</evidence>
<dbReference type="EMBL" id="CAXAMN010007402">
    <property type="protein sequence ID" value="CAK9021408.1"/>
    <property type="molecule type" value="Genomic_DNA"/>
</dbReference>
<dbReference type="SUPFAM" id="SSF46565">
    <property type="entry name" value="Chaperone J-domain"/>
    <property type="match status" value="1"/>
</dbReference>
<keyword evidence="4" id="KW-1185">Reference proteome</keyword>
<dbReference type="Pfam" id="PF00226">
    <property type="entry name" value="DnaJ"/>
    <property type="match status" value="1"/>
</dbReference>
<evidence type="ECO:0000313" key="3">
    <source>
        <dbReference type="EMBL" id="CAK9021408.1"/>
    </source>
</evidence>
<evidence type="ECO:0000259" key="2">
    <source>
        <dbReference type="PROSITE" id="PS50076"/>
    </source>
</evidence>
<comment type="caution">
    <text evidence="3">The sequence shown here is derived from an EMBL/GenBank/DDBJ whole genome shotgun (WGS) entry which is preliminary data.</text>
</comment>
<dbReference type="CDD" id="cd06257">
    <property type="entry name" value="DnaJ"/>
    <property type="match status" value="1"/>
</dbReference>
<gene>
    <name evidence="3" type="ORF">CCMP2556_LOCUS14437</name>
</gene>
<dbReference type="InterPro" id="IPR036869">
    <property type="entry name" value="J_dom_sf"/>
</dbReference>
<sequence length="290" mass="32335">MAWWPACCRSEAFHADEGTESGELPGVVADAGTDAPEASEAEETQPEVGPEPGSWGSTVRDTRFREPMFGMEVRICPVSGLSTLQGACPFAKPKAKAKDGGKKQKASVKLDFKWKQDESMVVIKVCAHHTDAFTTMELPNSASQEEIKKQYKALSLIHHPDKNQDDVEAATERFQRIKDAYALIKDTDGELAFPWDQHPEKQQVMKGDEAVAVFAEVGLEACEEHHFQGLQLRHLVKSSEEVKVLKFDKESEGGHITECWLDAICAGSPHFVSHLVKVYRRDAWEYHDAK</sequence>
<dbReference type="SMART" id="SM00271">
    <property type="entry name" value="DnaJ"/>
    <property type="match status" value="1"/>
</dbReference>
<reference evidence="3 4" key="1">
    <citation type="submission" date="2024-02" db="EMBL/GenBank/DDBJ databases">
        <authorList>
            <person name="Chen Y."/>
            <person name="Shah S."/>
            <person name="Dougan E. K."/>
            <person name="Thang M."/>
            <person name="Chan C."/>
        </authorList>
    </citation>
    <scope>NUCLEOTIDE SEQUENCE [LARGE SCALE GENOMIC DNA]</scope>
</reference>
<proteinExistence type="predicted"/>
<accession>A0ABP0K543</accession>